<dbReference type="RefSeq" id="WP_116688106.1">
    <property type="nucleotide sequence ID" value="NZ_CAWNYD010000007.1"/>
</dbReference>
<proteinExistence type="inferred from homology"/>
<dbReference type="InterPro" id="IPR020013">
    <property type="entry name" value="Flagellar_FlgE/F/G"/>
</dbReference>
<evidence type="ECO:0000313" key="12">
    <source>
        <dbReference type="EMBL" id="PVZ66742.1"/>
    </source>
</evidence>
<evidence type="ECO:0000256" key="2">
    <source>
        <dbReference type="ARBA" id="ARBA00009677"/>
    </source>
</evidence>
<evidence type="ECO:0000256" key="7">
    <source>
        <dbReference type="NCBIfam" id="TIGR02488"/>
    </source>
</evidence>
<keyword evidence="13" id="KW-1185">Reference proteome</keyword>
<dbReference type="NCBIfam" id="TIGR03506">
    <property type="entry name" value="FlgEFG_subfam"/>
    <property type="match status" value="2"/>
</dbReference>
<keyword evidence="12" id="KW-0969">Cilium</keyword>
<dbReference type="PANTHER" id="PTHR30435">
    <property type="entry name" value="FLAGELLAR PROTEIN"/>
    <property type="match status" value="1"/>
</dbReference>
<comment type="caution">
    <text evidence="12">The sequence shown here is derived from an EMBL/GenBank/DDBJ whole genome shotgun (WGS) entry which is preliminary data.</text>
</comment>
<feature type="domain" description="Flagellar hook protein FlgE/F/G-like D1" evidence="11">
    <location>
        <begin position="98"/>
        <end position="159"/>
    </location>
</feature>
<evidence type="ECO:0000256" key="8">
    <source>
        <dbReference type="RuleBase" id="RU362116"/>
    </source>
</evidence>
<dbReference type="Pfam" id="PF06429">
    <property type="entry name" value="Flg_bbr_C"/>
    <property type="match status" value="1"/>
</dbReference>
<dbReference type="AlphaFoldDB" id="A0A2V1GR86"/>
<dbReference type="EMBL" id="QDDL01000007">
    <property type="protein sequence ID" value="PVZ66742.1"/>
    <property type="molecule type" value="Genomic_DNA"/>
</dbReference>
<dbReference type="InterPro" id="IPR012834">
    <property type="entry name" value="FlgG_G_neg"/>
</dbReference>
<protein>
    <recommendedName>
        <fullName evidence="3 7">Flagellar basal-body rod protein FlgG</fullName>
    </recommendedName>
    <alternativeName>
        <fullName evidence="6 8">Distal rod protein</fullName>
    </alternativeName>
</protein>
<evidence type="ECO:0000259" key="10">
    <source>
        <dbReference type="Pfam" id="PF06429"/>
    </source>
</evidence>
<accession>A0A2V1GR86</accession>
<evidence type="ECO:0000259" key="9">
    <source>
        <dbReference type="Pfam" id="PF00460"/>
    </source>
</evidence>
<dbReference type="InterPro" id="IPR037925">
    <property type="entry name" value="FlgE/F/G-like"/>
</dbReference>
<organism evidence="12 13">
    <name type="scientific">Pelagibaculum spongiae</name>
    <dbReference type="NCBI Taxonomy" id="2080658"/>
    <lineage>
        <taxon>Bacteria</taxon>
        <taxon>Pseudomonadati</taxon>
        <taxon>Pseudomonadota</taxon>
        <taxon>Gammaproteobacteria</taxon>
        <taxon>Oceanospirillales</taxon>
        <taxon>Pelagibaculum</taxon>
    </lineage>
</organism>
<keyword evidence="4 8" id="KW-0975">Bacterial flagellum</keyword>
<comment type="similarity">
    <text evidence="2 8">Belongs to the flagella basal body rod proteins family.</text>
</comment>
<gene>
    <name evidence="12" type="primary">flgG</name>
    <name evidence="12" type="ORF">DC094_15865</name>
</gene>
<dbReference type="Proteomes" id="UP000244906">
    <property type="component" value="Unassembled WGS sequence"/>
</dbReference>
<dbReference type="GO" id="GO:0071978">
    <property type="term" value="P:bacterial-type flagellum-dependent swarming motility"/>
    <property type="evidence" value="ECO:0007669"/>
    <property type="project" value="TreeGrafter"/>
</dbReference>
<evidence type="ECO:0000256" key="5">
    <source>
        <dbReference type="ARBA" id="ARBA00025933"/>
    </source>
</evidence>
<dbReference type="InterPro" id="IPR019776">
    <property type="entry name" value="Flagellar_basal_body_rod_CS"/>
</dbReference>
<name>A0A2V1GR86_9GAMM</name>
<keyword evidence="12" id="KW-0966">Cell projection</keyword>
<dbReference type="GO" id="GO:0009426">
    <property type="term" value="C:bacterial-type flagellum basal body, distal rod"/>
    <property type="evidence" value="ECO:0007669"/>
    <property type="project" value="UniProtKB-UniRule"/>
</dbReference>
<dbReference type="PROSITE" id="PS00588">
    <property type="entry name" value="FLAGELLA_BB_ROD"/>
    <property type="match status" value="1"/>
</dbReference>
<dbReference type="OrthoDB" id="9804559at2"/>
<dbReference type="PANTHER" id="PTHR30435:SF19">
    <property type="entry name" value="FLAGELLAR BASAL-BODY ROD PROTEIN FLGG"/>
    <property type="match status" value="1"/>
</dbReference>
<evidence type="ECO:0000256" key="6">
    <source>
        <dbReference type="ARBA" id="ARBA00032912"/>
    </source>
</evidence>
<dbReference type="Pfam" id="PF22692">
    <property type="entry name" value="LlgE_F_G_D1"/>
    <property type="match status" value="1"/>
</dbReference>
<dbReference type="NCBIfam" id="TIGR02488">
    <property type="entry name" value="flgG_G_neg"/>
    <property type="match status" value="1"/>
</dbReference>
<evidence type="ECO:0000313" key="13">
    <source>
        <dbReference type="Proteomes" id="UP000244906"/>
    </source>
</evidence>
<sequence length="261" mass="27371">MHPALWISKTGLDAQQKGISTIANNLANVSTVGFKRDRAVFEDLLYQTVRQPGAQSTQDTQLPSGLMQGTGVRVVASQKIHTQGGVQQTDNSLDLMTQGRGFFQILMPDGSMGFTRAGEFQVNAEGTVVNASGHPVEPAITIPGNAQSITVGEDGVVSVLQPGNPVPVQVGSVQLSGFVNPAGLQPIGNSLFIETAASGAPQTGVPGTNGLGTTRQGMLETSNVNSVEEMVSMIEVQRAYEMNSKVISAVDSMLSFVNQTL</sequence>
<keyword evidence="12" id="KW-0282">Flagellum</keyword>
<comment type="subcellular location">
    <subcellularLocation>
        <location evidence="1 8">Bacterial flagellum basal body</location>
    </subcellularLocation>
</comment>
<dbReference type="SUPFAM" id="SSF117143">
    <property type="entry name" value="Flagellar hook protein flgE"/>
    <property type="match status" value="1"/>
</dbReference>
<dbReference type="Pfam" id="PF00460">
    <property type="entry name" value="Flg_bb_rod"/>
    <property type="match status" value="1"/>
</dbReference>
<reference evidence="12 13" key="1">
    <citation type="submission" date="2018-04" db="EMBL/GenBank/DDBJ databases">
        <title>Thalassorhabdus spongiae gen. nov., sp. nov., isolated from a marine sponge in South-West Iceland.</title>
        <authorList>
            <person name="Knobloch S."/>
            <person name="Daussin A."/>
            <person name="Johannsson R."/>
            <person name="Marteinsson V.T."/>
        </authorList>
    </citation>
    <scope>NUCLEOTIDE SEQUENCE [LARGE SCALE GENOMIC DNA]</scope>
    <source>
        <strain evidence="12 13">Hp12</strain>
    </source>
</reference>
<dbReference type="InterPro" id="IPR053967">
    <property type="entry name" value="LlgE_F_G-like_D1"/>
</dbReference>
<evidence type="ECO:0000256" key="4">
    <source>
        <dbReference type="ARBA" id="ARBA00023143"/>
    </source>
</evidence>
<evidence type="ECO:0000256" key="3">
    <source>
        <dbReference type="ARBA" id="ARBA00017948"/>
    </source>
</evidence>
<dbReference type="InterPro" id="IPR001444">
    <property type="entry name" value="Flag_bb_rod_N"/>
</dbReference>
<feature type="domain" description="Flagellar basal body rod protein N-terminal" evidence="9">
    <location>
        <begin position="10"/>
        <end position="35"/>
    </location>
</feature>
<dbReference type="InterPro" id="IPR010930">
    <property type="entry name" value="Flg_bb/hook_C_dom"/>
</dbReference>
<feature type="domain" description="Flagellar basal-body/hook protein C-terminal" evidence="10">
    <location>
        <begin position="215"/>
        <end position="259"/>
    </location>
</feature>
<evidence type="ECO:0000256" key="1">
    <source>
        <dbReference type="ARBA" id="ARBA00004117"/>
    </source>
</evidence>
<evidence type="ECO:0000259" key="11">
    <source>
        <dbReference type="Pfam" id="PF22692"/>
    </source>
</evidence>
<comment type="subunit">
    <text evidence="5 8">The basal body constitutes a major portion of the flagellar organelle and consists of four rings (L,P,S, and M) mounted on a central rod. The rod consists of about 26 subunits of FlgG in the distal portion, and FlgB, FlgC and FlgF are thought to build up the proximal portion of the rod with about 6 subunits each.</text>
</comment>